<feature type="compositionally biased region" description="Polar residues" evidence="1">
    <location>
        <begin position="71"/>
        <end position="102"/>
    </location>
</feature>
<sequence length="265" mass="30334">MNKTRRNESAETITYLDVIVRPKRPRTRSNHNSESNGNELRNPRISGIKTRGNSGNELGKQRISVNEIRTRGNSGNELGNRPNSLNEIRTRGNSGNELGNRQNSVNEIRTRRNSVNEIRTRGNSGNELGNRPNSVNEIRMQRNSGNETNRTKFEFGANNQKYEVALSEFPNNSKENIKIPKILNIKHDFQDVNEFSPTDVSKQNRYLNEVKNDLIKLNADNIEKEKRSNESLNGLKQCVDYTSSELVKQQNILNEINKIREGMKI</sequence>
<dbReference type="AlphaFoldDB" id="A0A6C0HSB8"/>
<reference evidence="2" key="1">
    <citation type="journal article" date="2020" name="Nature">
        <title>Giant virus diversity and host interactions through global metagenomics.</title>
        <authorList>
            <person name="Schulz F."/>
            <person name="Roux S."/>
            <person name="Paez-Espino D."/>
            <person name="Jungbluth S."/>
            <person name="Walsh D.A."/>
            <person name="Denef V.J."/>
            <person name="McMahon K.D."/>
            <person name="Konstantinidis K.T."/>
            <person name="Eloe-Fadrosh E.A."/>
            <person name="Kyrpides N.C."/>
            <person name="Woyke T."/>
        </authorList>
    </citation>
    <scope>NUCLEOTIDE SEQUENCE</scope>
    <source>
        <strain evidence="2">GVMAG-M-3300023184-167</strain>
    </source>
</reference>
<protein>
    <submittedName>
        <fullName evidence="2">Uncharacterized protein</fullName>
    </submittedName>
</protein>
<organism evidence="2">
    <name type="scientific">viral metagenome</name>
    <dbReference type="NCBI Taxonomy" id="1070528"/>
    <lineage>
        <taxon>unclassified sequences</taxon>
        <taxon>metagenomes</taxon>
        <taxon>organismal metagenomes</taxon>
    </lineage>
</organism>
<feature type="region of interest" description="Disordered" evidence="1">
    <location>
        <begin position="20"/>
        <end position="57"/>
    </location>
</feature>
<accession>A0A6C0HSB8</accession>
<feature type="region of interest" description="Disordered" evidence="1">
    <location>
        <begin position="69"/>
        <end position="102"/>
    </location>
</feature>
<evidence type="ECO:0000256" key="1">
    <source>
        <dbReference type="SAM" id="MobiDB-lite"/>
    </source>
</evidence>
<evidence type="ECO:0000313" key="2">
    <source>
        <dbReference type="EMBL" id="QHT83280.1"/>
    </source>
</evidence>
<name>A0A6C0HSB8_9ZZZZ</name>
<dbReference type="EMBL" id="MN740007">
    <property type="protein sequence ID" value="QHT83280.1"/>
    <property type="molecule type" value="Genomic_DNA"/>
</dbReference>
<proteinExistence type="predicted"/>
<feature type="compositionally biased region" description="Polar residues" evidence="1">
    <location>
        <begin position="30"/>
        <end position="39"/>
    </location>
</feature>